<evidence type="ECO:0000256" key="3">
    <source>
        <dbReference type="ARBA" id="ARBA00022448"/>
    </source>
</evidence>
<dbReference type="Pfam" id="PF00482">
    <property type="entry name" value="T2SSF"/>
    <property type="match status" value="2"/>
</dbReference>
<evidence type="ECO:0000256" key="8">
    <source>
        <dbReference type="ARBA" id="ARBA00023136"/>
    </source>
</evidence>
<feature type="domain" description="Type II secretion system protein GspF" evidence="11">
    <location>
        <begin position="70"/>
        <end position="193"/>
    </location>
</feature>
<evidence type="ECO:0000256" key="2">
    <source>
        <dbReference type="ARBA" id="ARBA00005745"/>
    </source>
</evidence>
<dbReference type="FunFam" id="1.20.81.30:FF:000001">
    <property type="entry name" value="Type II secretion system protein F"/>
    <property type="match status" value="2"/>
</dbReference>
<dbReference type="EMBL" id="BAUV01000012">
    <property type="protein sequence ID" value="GAE34953.1"/>
    <property type="molecule type" value="Genomic_DNA"/>
</dbReference>
<feature type="domain" description="Type II secretion system protein GspF" evidence="11">
    <location>
        <begin position="274"/>
        <end position="395"/>
    </location>
</feature>
<keyword evidence="5" id="KW-0997">Cell inner membrane</keyword>
<evidence type="ECO:0000256" key="6">
    <source>
        <dbReference type="ARBA" id="ARBA00022692"/>
    </source>
</evidence>
<keyword evidence="4" id="KW-1003">Cell membrane</keyword>
<keyword evidence="7 10" id="KW-1133">Transmembrane helix</keyword>
<dbReference type="InterPro" id="IPR018076">
    <property type="entry name" value="T2SS_GspF_dom"/>
</dbReference>
<evidence type="ECO:0000259" key="11">
    <source>
        <dbReference type="Pfam" id="PF00482"/>
    </source>
</evidence>
<comment type="subcellular location">
    <subcellularLocation>
        <location evidence="1">Cell inner membrane</location>
        <topology evidence="1">Multi-pass membrane protein</topology>
    </subcellularLocation>
    <subcellularLocation>
        <location evidence="9">Cell membrane</location>
        <topology evidence="9">Multi-pass membrane protein</topology>
    </subcellularLocation>
</comment>
<evidence type="ECO:0000256" key="5">
    <source>
        <dbReference type="ARBA" id="ARBA00022519"/>
    </source>
</evidence>
<sequence length="405" mass="44746">MNFLYKGIDSRTGKSVSGKLSSASHDSAVKELKGKGLFIAELNEQKETIWNKDLDITIGPPVKNQDFVIFCRQLATLLNAGTTIVEAIKILGEQVSSKKFKQTLDEIYFDIRSGTTFSQSCAKYPKIFDKVFINMVRAGETSGDLENVLDRLATFYEKERRVREKVKSAMMYPIAVSIIAVGVVVILLTVVLPSLLNNLTSMGGEIPVPTKIVMALSDFLIHQWYVALLIVAAIILSFMAVKRNPKGQYMLDYVKLKIPVFGLLAQKTILARVTRTMASLFASSVPVLQTLTMSSEIANNEVVKKVINESKESLRAGESLSLPLSKSWVFPKLVSHMVKVGEESGQLDTMLEKVADFYEEEVEQMAARMSAIIEPLMIVILGVIVGTIVLAAILPMFSIYDNFGG</sequence>
<feature type="transmembrane region" description="Helical" evidence="10">
    <location>
        <begin position="224"/>
        <end position="241"/>
    </location>
</feature>
<proteinExistence type="inferred from homology"/>
<dbReference type="PANTHER" id="PTHR30012:SF0">
    <property type="entry name" value="TYPE II SECRETION SYSTEM PROTEIN F-RELATED"/>
    <property type="match status" value="1"/>
</dbReference>
<keyword evidence="6 9" id="KW-0812">Transmembrane</keyword>
<dbReference type="eggNOG" id="COG1459">
    <property type="taxonomic scope" value="Bacteria"/>
</dbReference>
<dbReference type="PROSITE" id="PS00874">
    <property type="entry name" value="T2SP_F"/>
    <property type="match status" value="1"/>
</dbReference>
<comment type="similarity">
    <text evidence="2 9">Belongs to the GSP F family.</text>
</comment>
<accession>W4QTM6</accession>
<dbReference type="AlphaFoldDB" id="W4QTM6"/>
<dbReference type="OrthoDB" id="9805682at2"/>
<keyword evidence="3 9" id="KW-0813">Transport</keyword>
<dbReference type="Gene3D" id="1.20.81.30">
    <property type="entry name" value="Type II secretion system (T2SS), domain F"/>
    <property type="match status" value="2"/>
</dbReference>
<dbReference type="PRINTS" id="PR00812">
    <property type="entry name" value="BCTERIALGSPF"/>
</dbReference>
<dbReference type="Proteomes" id="UP000018896">
    <property type="component" value="Unassembled WGS sequence"/>
</dbReference>
<evidence type="ECO:0000256" key="1">
    <source>
        <dbReference type="ARBA" id="ARBA00004429"/>
    </source>
</evidence>
<protein>
    <submittedName>
        <fullName evidence="12">Type IV fimbrial assembly protein PilC</fullName>
    </submittedName>
</protein>
<dbReference type="RefSeq" id="WP_035664109.1">
    <property type="nucleotide sequence ID" value="NZ_BAUV01000012.1"/>
</dbReference>
<keyword evidence="8 10" id="KW-0472">Membrane</keyword>
<dbReference type="STRING" id="1236973.JCM9157_2038"/>
<dbReference type="InterPro" id="IPR042094">
    <property type="entry name" value="T2SS_GspF_sf"/>
</dbReference>
<evidence type="ECO:0000256" key="4">
    <source>
        <dbReference type="ARBA" id="ARBA00022475"/>
    </source>
</evidence>
<comment type="caution">
    <text evidence="12">The sequence shown here is derived from an EMBL/GenBank/DDBJ whole genome shotgun (WGS) entry which is preliminary data.</text>
</comment>
<organism evidence="12 13">
    <name type="scientific">Halalkalibacter akibai (strain ATCC 43226 / DSM 21942 / CIP 109018 / JCM 9157 / 1139)</name>
    <name type="common">Bacillus akibai</name>
    <dbReference type="NCBI Taxonomy" id="1236973"/>
    <lineage>
        <taxon>Bacteria</taxon>
        <taxon>Bacillati</taxon>
        <taxon>Bacillota</taxon>
        <taxon>Bacilli</taxon>
        <taxon>Bacillales</taxon>
        <taxon>Bacillaceae</taxon>
        <taxon>Halalkalibacter</taxon>
    </lineage>
</organism>
<evidence type="ECO:0000256" key="10">
    <source>
        <dbReference type="SAM" id="Phobius"/>
    </source>
</evidence>
<dbReference type="GO" id="GO:0009306">
    <property type="term" value="P:protein secretion"/>
    <property type="evidence" value="ECO:0007669"/>
    <property type="project" value="InterPro"/>
</dbReference>
<name>W4QTM6_HALA3</name>
<dbReference type="InterPro" id="IPR003004">
    <property type="entry name" value="GspF/PilC"/>
</dbReference>
<dbReference type="InterPro" id="IPR001992">
    <property type="entry name" value="T2SS_GspF/T4SS_PilC_CS"/>
</dbReference>
<feature type="transmembrane region" description="Helical" evidence="10">
    <location>
        <begin position="376"/>
        <end position="400"/>
    </location>
</feature>
<gene>
    <name evidence="12" type="ORF">JCM9157_2038</name>
</gene>
<keyword evidence="13" id="KW-1185">Reference proteome</keyword>
<reference evidence="12 13" key="1">
    <citation type="journal article" date="2014" name="Genome Announc.">
        <title>Draft Genome Sequences of Three Alkaliphilic Bacillus Strains, Bacillus wakoensis JCM 9140T, Bacillus akibai JCM 9157T, and Bacillus hemicellulosilyticus JCM 9152T.</title>
        <authorList>
            <person name="Yuki M."/>
            <person name="Oshima K."/>
            <person name="Suda W."/>
            <person name="Oshida Y."/>
            <person name="Kitamura K."/>
            <person name="Iida T."/>
            <person name="Hattori M."/>
            <person name="Ohkuma M."/>
        </authorList>
    </citation>
    <scope>NUCLEOTIDE SEQUENCE [LARGE SCALE GENOMIC DNA]</scope>
    <source>
        <strain evidence="12 13">JCM 9157</strain>
    </source>
</reference>
<evidence type="ECO:0000256" key="7">
    <source>
        <dbReference type="ARBA" id="ARBA00022989"/>
    </source>
</evidence>
<evidence type="ECO:0000313" key="12">
    <source>
        <dbReference type="EMBL" id="GAE34953.1"/>
    </source>
</evidence>
<evidence type="ECO:0000256" key="9">
    <source>
        <dbReference type="RuleBase" id="RU003923"/>
    </source>
</evidence>
<dbReference type="GO" id="GO:0005886">
    <property type="term" value="C:plasma membrane"/>
    <property type="evidence" value="ECO:0007669"/>
    <property type="project" value="UniProtKB-SubCell"/>
</dbReference>
<evidence type="ECO:0000313" key="13">
    <source>
        <dbReference type="Proteomes" id="UP000018896"/>
    </source>
</evidence>
<feature type="transmembrane region" description="Helical" evidence="10">
    <location>
        <begin position="170"/>
        <end position="192"/>
    </location>
</feature>
<dbReference type="PANTHER" id="PTHR30012">
    <property type="entry name" value="GENERAL SECRETION PATHWAY PROTEIN"/>
    <property type="match status" value="1"/>
</dbReference>